<dbReference type="EMBL" id="CM055761">
    <property type="protein sequence ID" value="KAJ7986598.1"/>
    <property type="molecule type" value="Genomic_DNA"/>
</dbReference>
<reference evidence="1" key="1">
    <citation type="submission" date="2021-05" db="EMBL/GenBank/DDBJ databases">
        <authorList>
            <person name="Pan Q."/>
            <person name="Jouanno E."/>
            <person name="Zahm M."/>
            <person name="Klopp C."/>
            <person name="Cabau C."/>
            <person name="Louis A."/>
            <person name="Berthelot C."/>
            <person name="Parey E."/>
            <person name="Roest Crollius H."/>
            <person name="Montfort J."/>
            <person name="Robinson-Rechavi M."/>
            <person name="Bouchez O."/>
            <person name="Lampietro C."/>
            <person name="Lopez Roques C."/>
            <person name="Donnadieu C."/>
            <person name="Postlethwait J."/>
            <person name="Bobe J."/>
            <person name="Dillon D."/>
            <person name="Chandos A."/>
            <person name="von Hippel F."/>
            <person name="Guiguen Y."/>
        </authorList>
    </citation>
    <scope>NUCLEOTIDE SEQUENCE</scope>
    <source>
        <strain evidence="1">YG-Jan2019</strain>
    </source>
</reference>
<proteinExistence type="predicted"/>
<dbReference type="Proteomes" id="UP001157502">
    <property type="component" value="Chromosome 34"/>
</dbReference>
<protein>
    <submittedName>
        <fullName evidence="1">Uncharacterized protein</fullName>
    </submittedName>
</protein>
<accession>A0ACC2F5J4</accession>
<name>A0ACC2F5J4_DALPE</name>
<organism evidence="1 2">
    <name type="scientific">Dallia pectoralis</name>
    <name type="common">Alaska blackfish</name>
    <dbReference type="NCBI Taxonomy" id="75939"/>
    <lineage>
        <taxon>Eukaryota</taxon>
        <taxon>Metazoa</taxon>
        <taxon>Chordata</taxon>
        <taxon>Craniata</taxon>
        <taxon>Vertebrata</taxon>
        <taxon>Euteleostomi</taxon>
        <taxon>Actinopterygii</taxon>
        <taxon>Neopterygii</taxon>
        <taxon>Teleostei</taxon>
        <taxon>Protacanthopterygii</taxon>
        <taxon>Esociformes</taxon>
        <taxon>Umbridae</taxon>
        <taxon>Dallia</taxon>
    </lineage>
</organism>
<gene>
    <name evidence="1" type="ORF">DPEC_G00341530</name>
</gene>
<evidence type="ECO:0000313" key="2">
    <source>
        <dbReference type="Proteomes" id="UP001157502"/>
    </source>
</evidence>
<comment type="caution">
    <text evidence="1">The sequence shown here is derived from an EMBL/GenBank/DDBJ whole genome shotgun (WGS) entry which is preliminary data.</text>
</comment>
<sequence>MKHLAIPTWLSQLGLAQYCTLFDQEYDGVEDLLHLNELDLLELGVGNHRHRIQLLTSIQILLEMERRRGPLGWPWCSHDQHEYQTSGYLSEDVSRIIKA</sequence>
<keyword evidence="2" id="KW-1185">Reference proteome</keyword>
<evidence type="ECO:0000313" key="1">
    <source>
        <dbReference type="EMBL" id="KAJ7986598.1"/>
    </source>
</evidence>